<dbReference type="Pfam" id="PF04055">
    <property type="entry name" value="Radical_SAM"/>
    <property type="match status" value="1"/>
</dbReference>
<dbReference type="RefSeq" id="WP_173086889.1">
    <property type="nucleotide sequence ID" value="NZ_BLTE01000021.1"/>
</dbReference>
<proteinExistence type="predicted"/>
<keyword evidence="9" id="KW-1185">Reference proteome</keyword>
<dbReference type="EC" id="4.3.99.3" evidence="8"/>
<dbReference type="CDD" id="cd01335">
    <property type="entry name" value="Radical_SAM"/>
    <property type="match status" value="1"/>
</dbReference>
<dbReference type="InterPro" id="IPR013785">
    <property type="entry name" value="Aldolase_TIM"/>
</dbReference>
<reference evidence="8 9" key="1">
    <citation type="submission" date="2020-04" db="EMBL/GenBank/DDBJ databases">
        <authorList>
            <consortium name="Desulfovibrio sp. FSS-1 genome sequencing consortium"/>
            <person name="Shimoshige H."/>
            <person name="Kobayashi H."/>
            <person name="Maekawa T."/>
        </authorList>
    </citation>
    <scope>NUCLEOTIDE SEQUENCE [LARGE SCALE GENOMIC DNA]</scope>
    <source>
        <strain evidence="8 9">SIID29052-01</strain>
    </source>
</reference>
<dbReference type="EMBL" id="BLTE01000021">
    <property type="protein sequence ID" value="GFK95751.1"/>
    <property type="molecule type" value="Genomic_DNA"/>
</dbReference>
<keyword evidence="8" id="KW-0456">Lyase</keyword>
<comment type="caution">
    <text evidence="8">The sequence shown here is derived from an EMBL/GenBank/DDBJ whole genome shotgun (WGS) entry which is preliminary data.</text>
</comment>
<keyword evidence="3" id="KW-0479">Metal-binding</keyword>
<dbReference type="AlphaFoldDB" id="A0A6V8LYT9"/>
<evidence type="ECO:0000313" key="8">
    <source>
        <dbReference type="EMBL" id="GFK95751.1"/>
    </source>
</evidence>
<dbReference type="Gene3D" id="3.20.20.70">
    <property type="entry name" value="Aldolase class I"/>
    <property type="match status" value="1"/>
</dbReference>
<dbReference type="GO" id="GO:0016829">
    <property type="term" value="F:lyase activity"/>
    <property type="evidence" value="ECO:0007669"/>
    <property type="project" value="UniProtKB-KW"/>
</dbReference>
<dbReference type="GO" id="GO:0051536">
    <property type="term" value="F:iron-sulfur cluster binding"/>
    <property type="evidence" value="ECO:0007669"/>
    <property type="project" value="UniProtKB-KW"/>
</dbReference>
<gene>
    <name evidence="8" type="primary">queE_2</name>
    <name evidence="8" type="ORF">NNJEOMEG_03619</name>
</gene>
<keyword evidence="5" id="KW-0411">Iron-sulfur</keyword>
<evidence type="ECO:0000256" key="1">
    <source>
        <dbReference type="ARBA" id="ARBA00001966"/>
    </source>
</evidence>
<feature type="region of interest" description="Disordered" evidence="6">
    <location>
        <begin position="410"/>
        <end position="431"/>
    </location>
</feature>
<protein>
    <submittedName>
        <fullName evidence="8">7-carboxy-7-deazaguanine synthase</fullName>
        <ecNumber evidence="8">4.3.99.3</ecNumber>
    </submittedName>
</protein>
<feature type="region of interest" description="Disordered" evidence="6">
    <location>
        <begin position="468"/>
        <end position="522"/>
    </location>
</feature>
<evidence type="ECO:0000256" key="3">
    <source>
        <dbReference type="ARBA" id="ARBA00022723"/>
    </source>
</evidence>
<organism evidence="8 9">
    <name type="scientific">Fundidesulfovibrio magnetotacticus</name>
    <dbReference type="NCBI Taxonomy" id="2730080"/>
    <lineage>
        <taxon>Bacteria</taxon>
        <taxon>Pseudomonadati</taxon>
        <taxon>Thermodesulfobacteriota</taxon>
        <taxon>Desulfovibrionia</taxon>
        <taxon>Desulfovibrionales</taxon>
        <taxon>Desulfovibrionaceae</taxon>
        <taxon>Fundidesulfovibrio</taxon>
    </lineage>
</organism>
<reference evidence="8 9" key="2">
    <citation type="submission" date="2020-05" db="EMBL/GenBank/DDBJ databases">
        <title>Draft genome sequence of Desulfovibrio sp. strainFSS-1.</title>
        <authorList>
            <person name="Shimoshige H."/>
            <person name="Kobayashi H."/>
            <person name="Maekawa T."/>
        </authorList>
    </citation>
    <scope>NUCLEOTIDE SEQUENCE [LARGE SCALE GENOMIC DNA]</scope>
    <source>
        <strain evidence="8 9">SIID29052-01</strain>
    </source>
</reference>
<evidence type="ECO:0000256" key="2">
    <source>
        <dbReference type="ARBA" id="ARBA00022691"/>
    </source>
</evidence>
<feature type="compositionally biased region" description="Low complexity" evidence="6">
    <location>
        <begin position="468"/>
        <end position="513"/>
    </location>
</feature>
<dbReference type="SFLD" id="SFLDG01067">
    <property type="entry name" value="SPASM/twitch_domain_containing"/>
    <property type="match status" value="1"/>
</dbReference>
<dbReference type="GO" id="GO:0046872">
    <property type="term" value="F:metal ion binding"/>
    <property type="evidence" value="ECO:0007669"/>
    <property type="project" value="UniProtKB-KW"/>
</dbReference>
<comment type="cofactor">
    <cofactor evidence="1">
        <name>[4Fe-4S] cluster</name>
        <dbReference type="ChEBI" id="CHEBI:49883"/>
    </cofactor>
</comment>
<dbReference type="PANTHER" id="PTHR11228:SF7">
    <property type="entry name" value="PQQA PEPTIDE CYCLASE"/>
    <property type="match status" value="1"/>
</dbReference>
<feature type="domain" description="Radical SAM core" evidence="7">
    <location>
        <begin position="19"/>
        <end position="241"/>
    </location>
</feature>
<feature type="compositionally biased region" description="Low complexity" evidence="6">
    <location>
        <begin position="422"/>
        <end position="431"/>
    </location>
</feature>
<evidence type="ECO:0000313" key="9">
    <source>
        <dbReference type="Proteomes" id="UP000494245"/>
    </source>
</evidence>
<name>A0A6V8LYT9_9BACT</name>
<accession>A0A6V8LYT9</accession>
<keyword evidence="2" id="KW-0949">S-adenosyl-L-methionine</keyword>
<dbReference type="InterPro" id="IPR007197">
    <property type="entry name" value="rSAM"/>
</dbReference>
<dbReference type="PANTHER" id="PTHR11228">
    <property type="entry name" value="RADICAL SAM DOMAIN PROTEIN"/>
    <property type="match status" value="1"/>
</dbReference>
<dbReference type="SFLD" id="SFLDS00029">
    <property type="entry name" value="Radical_SAM"/>
    <property type="match status" value="1"/>
</dbReference>
<dbReference type="InterPro" id="IPR058240">
    <property type="entry name" value="rSAM_sf"/>
</dbReference>
<dbReference type="PROSITE" id="PS51918">
    <property type="entry name" value="RADICAL_SAM"/>
    <property type="match status" value="1"/>
</dbReference>
<dbReference type="InterPro" id="IPR050377">
    <property type="entry name" value="Radical_SAM_PqqE_MftC-like"/>
</dbReference>
<evidence type="ECO:0000256" key="6">
    <source>
        <dbReference type="SAM" id="MobiDB-lite"/>
    </source>
</evidence>
<evidence type="ECO:0000256" key="5">
    <source>
        <dbReference type="ARBA" id="ARBA00023014"/>
    </source>
</evidence>
<evidence type="ECO:0000256" key="4">
    <source>
        <dbReference type="ARBA" id="ARBA00023004"/>
    </source>
</evidence>
<keyword evidence="4" id="KW-0408">Iron</keyword>
<dbReference type="Proteomes" id="UP000494245">
    <property type="component" value="Unassembled WGS sequence"/>
</dbReference>
<sequence>MNPKRPLTPETYYRLPWNLSDNSITWLEPTTKCNLYCEGCYRENDPDGHRPLEDVIRELETVRTLRRTDGISIAGGEPLIYPHIVELVRYVAAQGWKPIINSNGHALTPALVRDLTKAGLVGFTMHVDSHQKRPGFSGQTEEELCDLRLKLANMIHEHGGGKVACAFNATIYRDTLDKIPMLTRWAQDHMDRVQTMVFILFRSAKAQAGFDCHAGGKPVDMHQLVYQLDHMEAHKDIVAQDVADVIRTQDPAFEPCAYLNGTEDPRSMKWLLTLKVGRKDKTLGYLDHKFAEIVQVFHHLFTGTYLAYARPTLTNTAQALFPLALVNKSVRKIFWEWLKEPSRMAECLHIQSVMIIQPCDVSEDGRQNMCDGCPDAILHKGRMVWSCRVDELEKYGTFITCTPRGGCCGGGQKAAPAPAPEAPAVKSPDVPAVKSPDVPAVKAPAPVAVKPEAPLAVKPEAPVAVAAPAEAQAAATAPAEKAPEQAPLLAAEPQAAPAPKSAPKAAPKPASKAKPAKGKGRK</sequence>
<dbReference type="SUPFAM" id="SSF102114">
    <property type="entry name" value="Radical SAM enzymes"/>
    <property type="match status" value="1"/>
</dbReference>
<evidence type="ECO:0000259" key="7">
    <source>
        <dbReference type="PROSITE" id="PS51918"/>
    </source>
</evidence>